<sequence>MPFLVNVGPPVLTINQGNTFMVTQEDGQMISEGEFGVFADDTRFVSYYGIFANGQPWTRLNSSTTSYSTARVYLTNPKIETEDSTIPQGTLELVLSRVAGDGIHEDIDITNHGLTPIKFNLEIALRSDFADIFEVKSHHYIRRGHINTSWSEENGELNTTYINRNFQRRFLYRVRNASSPARFANGRITFLVELAARESWHTCCYYILSSDGAYPQADTDRSNTSMFPTECYEMAPEAEALHQQWFDNATQVTTAQEEVYRLYQQSVEDMGALRLYDLTLPSDTWVPAAGVPWFVTIFGRDSLIASLQCMLVRPNFALGTLKKLAQYQATEIDDWRDAQPGKMPHELRTGELAHFNRIPHTPYYGTADATPLYLILLHETWKWTGDIGLLHEYRDVALRCLDWIDRYGDLDGDGLQEFKTSSPQGIYNQGWKDSGDAIVYPDGSQVKAPIALCELQGYVFDAWMRMAEVFIALGEPERAIEFRQKAKTLQSQFEEQFWCEELGFYAYALDGDKQPVKSIVSNPGHCLWSGIVSPERAVQVIDRLMATDLWSGWGIRTLSADHLSFNPHSYHLGSIWAHDNGIIALGCKRYGSDIATAKIARGISEAASYFENYRLPEVYAGITQQKGAFPVQYAQANVPQAWAAGSIFHLIQAMLGLQADAPNGRLYVDPQLPKWLPDITLRQLTVGNAVIELRCWREDDRTHWHADVKTGELEIVQKSWQPW</sequence>
<dbReference type="Pfam" id="PF14742">
    <property type="entry name" value="GDE_N_bis"/>
    <property type="match status" value="1"/>
</dbReference>
<evidence type="ECO:0000313" key="3">
    <source>
        <dbReference type="EMBL" id="AFY92061.1"/>
    </source>
</evidence>
<name>K9UC91_CHAP6</name>
<keyword evidence="4" id="KW-1185">Reference proteome</keyword>
<organism evidence="3 4">
    <name type="scientific">Chamaesiphon minutus (strain ATCC 27169 / PCC 6605)</name>
    <dbReference type="NCBI Taxonomy" id="1173020"/>
    <lineage>
        <taxon>Bacteria</taxon>
        <taxon>Bacillati</taxon>
        <taxon>Cyanobacteriota</taxon>
        <taxon>Cyanophyceae</taxon>
        <taxon>Gomontiellales</taxon>
        <taxon>Chamaesiphonaceae</taxon>
        <taxon>Chamaesiphon</taxon>
    </lineage>
</organism>
<reference evidence="3 4" key="1">
    <citation type="submission" date="2012-05" db="EMBL/GenBank/DDBJ databases">
        <title>Finished chromosome of genome of Chamaesiphon sp. PCC 6605.</title>
        <authorList>
            <consortium name="US DOE Joint Genome Institute"/>
            <person name="Gugger M."/>
            <person name="Coursin T."/>
            <person name="Rippka R."/>
            <person name="Tandeau De Marsac N."/>
            <person name="Huntemann M."/>
            <person name="Wei C.-L."/>
            <person name="Han J."/>
            <person name="Detter J.C."/>
            <person name="Han C."/>
            <person name="Tapia R."/>
            <person name="Chen A."/>
            <person name="Kyrpides N."/>
            <person name="Mavromatis K."/>
            <person name="Markowitz V."/>
            <person name="Szeto E."/>
            <person name="Ivanova N."/>
            <person name="Pagani I."/>
            <person name="Pati A."/>
            <person name="Goodwin L."/>
            <person name="Nordberg H.P."/>
            <person name="Cantor M.N."/>
            <person name="Hua S.X."/>
            <person name="Woyke T."/>
            <person name="Kerfeld C.A."/>
        </authorList>
    </citation>
    <scope>NUCLEOTIDE SEQUENCE [LARGE SCALE GENOMIC DNA]</scope>
    <source>
        <strain evidence="4">ATCC 27169 / PCC 6605</strain>
    </source>
</reference>
<evidence type="ECO:0000259" key="2">
    <source>
        <dbReference type="Pfam" id="PF22422"/>
    </source>
</evidence>
<accession>K9UC91</accession>
<dbReference type="GO" id="GO:0005975">
    <property type="term" value="P:carbohydrate metabolic process"/>
    <property type="evidence" value="ECO:0007669"/>
    <property type="project" value="InterPro"/>
</dbReference>
<proteinExistence type="predicted"/>
<dbReference type="eggNOG" id="COG3408">
    <property type="taxonomic scope" value="Bacteria"/>
</dbReference>
<protein>
    <submittedName>
        <fullName evidence="3">Glycogen debranching enzyme</fullName>
    </submittedName>
</protein>
<dbReference type="STRING" id="1173020.Cha6605_0793"/>
<dbReference type="SUPFAM" id="SSF48208">
    <property type="entry name" value="Six-hairpin glycosidases"/>
    <property type="match status" value="1"/>
</dbReference>
<dbReference type="Pfam" id="PF22422">
    <property type="entry name" value="MGH1-like_GH"/>
    <property type="match status" value="1"/>
</dbReference>
<dbReference type="HOGENOM" id="CLU_019216_1_0_3"/>
<dbReference type="EMBL" id="CP003600">
    <property type="protein sequence ID" value="AFY92061.1"/>
    <property type="molecule type" value="Genomic_DNA"/>
</dbReference>
<dbReference type="Gene3D" id="1.50.10.10">
    <property type="match status" value="1"/>
</dbReference>
<evidence type="ECO:0000259" key="1">
    <source>
        <dbReference type="Pfam" id="PF14742"/>
    </source>
</evidence>
<evidence type="ECO:0000313" key="4">
    <source>
        <dbReference type="Proteomes" id="UP000010366"/>
    </source>
</evidence>
<dbReference type="OrthoDB" id="9759959at2"/>
<dbReference type="KEGG" id="cmp:Cha6605_0793"/>
<dbReference type="InterPro" id="IPR012341">
    <property type="entry name" value="6hp_glycosidase-like_sf"/>
</dbReference>
<dbReference type="InterPro" id="IPR008928">
    <property type="entry name" value="6-hairpin_glycosidase_sf"/>
</dbReference>
<dbReference type="InterPro" id="IPR054491">
    <property type="entry name" value="MGH1-like_GH"/>
</dbReference>
<gene>
    <name evidence="3" type="ORF">Cha6605_0793</name>
</gene>
<dbReference type="RefSeq" id="WP_015158255.1">
    <property type="nucleotide sequence ID" value="NC_019697.1"/>
</dbReference>
<dbReference type="PATRIC" id="fig|1173020.3.peg.938"/>
<dbReference type="Proteomes" id="UP000010366">
    <property type="component" value="Chromosome"/>
</dbReference>
<feature type="domain" description="Mannosylglycerate hydrolase MGH1-like glycoside hydrolase" evidence="2">
    <location>
        <begin position="455"/>
        <end position="607"/>
    </location>
</feature>
<feature type="domain" description="Putative glycogen debranching enzyme N-terminal" evidence="1">
    <location>
        <begin position="14"/>
        <end position="204"/>
    </location>
</feature>
<dbReference type="InterPro" id="IPR032856">
    <property type="entry name" value="GDE_N_bis"/>
</dbReference>
<dbReference type="AlphaFoldDB" id="K9UC91"/>